<organism evidence="1 2">
    <name type="scientific">Candidatus Azambacteria bacterium RIFCSPLOWO2_02_FULL_44_14</name>
    <dbReference type="NCBI Taxonomy" id="1797306"/>
    <lineage>
        <taxon>Bacteria</taxon>
        <taxon>Candidatus Azamiibacteriota</taxon>
    </lineage>
</organism>
<name>A0A1F5CC87_9BACT</name>
<evidence type="ECO:0000313" key="1">
    <source>
        <dbReference type="EMBL" id="OGD40462.1"/>
    </source>
</evidence>
<dbReference type="AlphaFoldDB" id="A0A1F5CC87"/>
<gene>
    <name evidence="1" type="ORF">A3I30_00060</name>
</gene>
<reference evidence="1 2" key="1">
    <citation type="journal article" date="2016" name="Nat. Commun.">
        <title>Thousands of microbial genomes shed light on interconnected biogeochemical processes in an aquifer system.</title>
        <authorList>
            <person name="Anantharaman K."/>
            <person name="Brown C.T."/>
            <person name="Hug L.A."/>
            <person name="Sharon I."/>
            <person name="Castelle C.J."/>
            <person name="Probst A.J."/>
            <person name="Thomas B.C."/>
            <person name="Singh A."/>
            <person name="Wilkins M.J."/>
            <person name="Karaoz U."/>
            <person name="Brodie E.L."/>
            <person name="Williams K.H."/>
            <person name="Hubbard S.S."/>
            <person name="Banfield J.F."/>
        </authorList>
    </citation>
    <scope>NUCLEOTIDE SEQUENCE [LARGE SCALE GENOMIC DNA]</scope>
</reference>
<accession>A0A1F5CC87</accession>
<dbReference type="Proteomes" id="UP000177197">
    <property type="component" value="Unassembled WGS sequence"/>
</dbReference>
<protein>
    <submittedName>
        <fullName evidence="1">Uncharacterized protein</fullName>
    </submittedName>
</protein>
<dbReference type="EMBL" id="MEYV01000008">
    <property type="protein sequence ID" value="OGD40462.1"/>
    <property type="molecule type" value="Genomic_DNA"/>
</dbReference>
<evidence type="ECO:0000313" key="2">
    <source>
        <dbReference type="Proteomes" id="UP000177197"/>
    </source>
</evidence>
<comment type="caution">
    <text evidence="1">The sequence shown here is derived from an EMBL/GenBank/DDBJ whole genome shotgun (WGS) entry which is preliminary data.</text>
</comment>
<sequence>MNFLEQLTAEWYEYNGYFVRQNVKFGKRKEGGWRGEMDVIAYNTNNKTSLHIETSTDSNTRAQREKKFKRKFSDAQQYYEEIFHFKSSPKRLAIVSFRMTMPQDLDFGSDIEIKTIPQFIREIVTELSVKDPRADVIPESYPLLRAIQFSAFFGDKAIKRG</sequence>
<proteinExistence type="predicted"/>